<dbReference type="RefSeq" id="WP_115571281.1">
    <property type="nucleotide sequence ID" value="NZ_NXLT01000005.1"/>
</dbReference>
<evidence type="ECO:0000313" key="2">
    <source>
        <dbReference type="Proteomes" id="UP000256514"/>
    </source>
</evidence>
<evidence type="ECO:0000313" key="1">
    <source>
        <dbReference type="EMBL" id="RDU66583.1"/>
    </source>
</evidence>
<proteinExistence type="predicted"/>
<sequence>MKDSKHIISLLKAQSEFAKLLIKDEINLFKAAYLTPYLQEQILFIFVKNQTLFFAAKHPAFCQEFNYTREQIIQTLRQYPQKFPTLSKLSEAKAYIPRHILAPKPIPTTEIKRYFSEHSKGIFINHSTNPEIHALFEKLRLAILRNQPTQE</sequence>
<dbReference type="AlphaFoldDB" id="A0A3D8IN92"/>
<dbReference type="Proteomes" id="UP000256514">
    <property type="component" value="Unassembled WGS sequence"/>
</dbReference>
<comment type="caution">
    <text evidence="1">The sequence shown here is derived from an EMBL/GenBank/DDBJ whole genome shotgun (WGS) entry which is preliminary data.</text>
</comment>
<dbReference type="EMBL" id="NXLT01000005">
    <property type="protein sequence ID" value="RDU66583.1"/>
    <property type="molecule type" value="Genomic_DNA"/>
</dbReference>
<evidence type="ECO:0008006" key="3">
    <source>
        <dbReference type="Google" id="ProtNLM"/>
    </source>
</evidence>
<protein>
    <recommendedName>
        <fullName evidence="3">DUF721 domain-containing protein</fullName>
    </recommendedName>
</protein>
<gene>
    <name evidence="1" type="ORF">CQA54_06375</name>
</gene>
<dbReference type="OrthoDB" id="5373157at2"/>
<organism evidence="1 2">
    <name type="scientific">Helicobacter equorum</name>
    <dbReference type="NCBI Taxonomy" id="361872"/>
    <lineage>
        <taxon>Bacteria</taxon>
        <taxon>Pseudomonadati</taxon>
        <taxon>Campylobacterota</taxon>
        <taxon>Epsilonproteobacteria</taxon>
        <taxon>Campylobacterales</taxon>
        <taxon>Helicobacteraceae</taxon>
        <taxon>Helicobacter</taxon>
    </lineage>
</organism>
<name>A0A3D8IN92_9HELI</name>
<keyword evidence="2" id="KW-1185">Reference proteome</keyword>
<reference evidence="1 2" key="1">
    <citation type="submission" date="2018-04" db="EMBL/GenBank/DDBJ databases">
        <title>Novel Campyloabacter and Helicobacter Species and Strains.</title>
        <authorList>
            <person name="Mannion A.J."/>
            <person name="Shen Z."/>
            <person name="Fox J.G."/>
        </authorList>
    </citation>
    <scope>NUCLEOTIDE SEQUENCE [LARGE SCALE GENOMIC DNA]</scope>
    <source>
        <strain evidence="1 2">MIT 12-6600</strain>
    </source>
</reference>
<accession>A0A3D8IN92</accession>